<name>A0A1Y2BED1_9FUNG</name>
<reference evidence="1 2" key="1">
    <citation type="submission" date="2016-07" db="EMBL/GenBank/DDBJ databases">
        <title>Pervasive Adenine N6-methylation of Active Genes in Fungi.</title>
        <authorList>
            <consortium name="DOE Joint Genome Institute"/>
            <person name="Mondo S.J."/>
            <person name="Dannebaum R.O."/>
            <person name="Kuo R.C."/>
            <person name="Labutti K."/>
            <person name="Haridas S."/>
            <person name="Kuo A."/>
            <person name="Salamov A."/>
            <person name="Ahrendt S.R."/>
            <person name="Lipzen A."/>
            <person name="Sullivan W."/>
            <person name="Andreopoulos W.B."/>
            <person name="Clum A."/>
            <person name="Lindquist E."/>
            <person name="Daum C."/>
            <person name="Ramamoorthy G.K."/>
            <person name="Gryganskyi A."/>
            <person name="Culley D."/>
            <person name="Magnuson J.K."/>
            <person name="James T.Y."/>
            <person name="O'Malley M.A."/>
            <person name="Stajich J.E."/>
            <person name="Spatafora J.W."/>
            <person name="Visel A."/>
            <person name="Grigoriev I.V."/>
        </authorList>
    </citation>
    <scope>NUCLEOTIDE SEQUENCE [LARGE SCALE GENOMIC DNA]</scope>
    <source>
        <strain evidence="1 2">JEL800</strain>
    </source>
</reference>
<sequence>MLQRTVRPVMELQAHLSAQSSIQYTSMYLWLRLTQLSRYGFHQLLETNCAVDSRQRTPIHSLRR</sequence>
<dbReference type="EMBL" id="MCGO01000068">
    <property type="protein sequence ID" value="ORY33182.1"/>
    <property type="molecule type" value="Genomic_DNA"/>
</dbReference>
<accession>A0A1Y2BED1</accession>
<evidence type="ECO:0000313" key="2">
    <source>
        <dbReference type="Proteomes" id="UP000193642"/>
    </source>
</evidence>
<keyword evidence="2" id="KW-1185">Reference proteome</keyword>
<dbReference type="AlphaFoldDB" id="A0A1Y2BED1"/>
<gene>
    <name evidence="1" type="ORF">BCR33DRAFT_520473</name>
</gene>
<organism evidence="1 2">
    <name type="scientific">Rhizoclosmatium globosum</name>
    <dbReference type="NCBI Taxonomy" id="329046"/>
    <lineage>
        <taxon>Eukaryota</taxon>
        <taxon>Fungi</taxon>
        <taxon>Fungi incertae sedis</taxon>
        <taxon>Chytridiomycota</taxon>
        <taxon>Chytridiomycota incertae sedis</taxon>
        <taxon>Chytridiomycetes</taxon>
        <taxon>Chytridiales</taxon>
        <taxon>Chytriomycetaceae</taxon>
        <taxon>Rhizoclosmatium</taxon>
    </lineage>
</organism>
<evidence type="ECO:0000313" key="1">
    <source>
        <dbReference type="EMBL" id="ORY33182.1"/>
    </source>
</evidence>
<proteinExistence type="predicted"/>
<dbReference type="Proteomes" id="UP000193642">
    <property type="component" value="Unassembled WGS sequence"/>
</dbReference>
<comment type="caution">
    <text evidence="1">The sequence shown here is derived from an EMBL/GenBank/DDBJ whole genome shotgun (WGS) entry which is preliminary data.</text>
</comment>
<protein>
    <submittedName>
        <fullName evidence="1">Uncharacterized protein</fullName>
    </submittedName>
</protein>